<keyword evidence="6 13" id="KW-0812">Transmembrane</keyword>
<dbReference type="GO" id="GO:0004605">
    <property type="term" value="F:phosphatidate cytidylyltransferase activity"/>
    <property type="evidence" value="ECO:0007669"/>
    <property type="project" value="UniProtKB-EC"/>
</dbReference>
<keyword evidence="8 13" id="KW-1133">Transmembrane helix</keyword>
<comment type="similarity">
    <text evidence="2">Belongs to the CDS family.</text>
</comment>
<dbReference type="InterPro" id="IPR000374">
    <property type="entry name" value="PC_trans"/>
</dbReference>
<evidence type="ECO:0000256" key="4">
    <source>
        <dbReference type="ARBA" id="ARBA00022516"/>
    </source>
</evidence>
<evidence type="ECO:0000256" key="7">
    <source>
        <dbReference type="ARBA" id="ARBA00022695"/>
    </source>
</evidence>
<accession>A0A1W1BRM1</accession>
<feature type="transmembrane region" description="Helical" evidence="13">
    <location>
        <begin position="166"/>
        <end position="183"/>
    </location>
</feature>
<evidence type="ECO:0000256" key="3">
    <source>
        <dbReference type="ARBA" id="ARBA00022475"/>
    </source>
</evidence>
<keyword evidence="11" id="KW-0594">Phospholipid biosynthesis</keyword>
<protein>
    <submittedName>
        <fullName evidence="14">Phosphatidate cytidylyltransferase</fullName>
        <ecNumber evidence="14">2.7.7.41</ecNumber>
    </submittedName>
</protein>
<organism evidence="14">
    <name type="scientific">hydrothermal vent metagenome</name>
    <dbReference type="NCBI Taxonomy" id="652676"/>
    <lineage>
        <taxon>unclassified sequences</taxon>
        <taxon>metagenomes</taxon>
        <taxon>ecological metagenomes</taxon>
    </lineage>
</organism>
<keyword evidence="9" id="KW-0443">Lipid metabolism</keyword>
<evidence type="ECO:0000256" key="6">
    <source>
        <dbReference type="ARBA" id="ARBA00022692"/>
    </source>
</evidence>
<evidence type="ECO:0000256" key="8">
    <source>
        <dbReference type="ARBA" id="ARBA00022989"/>
    </source>
</evidence>
<feature type="transmembrane region" description="Helical" evidence="13">
    <location>
        <begin position="127"/>
        <end position="145"/>
    </location>
</feature>
<keyword evidence="10 13" id="KW-0472">Membrane</keyword>
<proteinExistence type="inferred from homology"/>
<feature type="transmembrane region" description="Helical" evidence="13">
    <location>
        <begin position="236"/>
        <end position="253"/>
    </location>
</feature>
<dbReference type="Pfam" id="PF01148">
    <property type="entry name" value="CTP_transf_1"/>
    <property type="match status" value="1"/>
</dbReference>
<keyword evidence="3" id="KW-1003">Cell membrane</keyword>
<evidence type="ECO:0000256" key="10">
    <source>
        <dbReference type="ARBA" id="ARBA00023136"/>
    </source>
</evidence>
<keyword evidence="12" id="KW-1208">Phospholipid metabolism</keyword>
<keyword evidence="5 14" id="KW-0808">Transferase</keyword>
<comment type="subcellular location">
    <subcellularLocation>
        <location evidence="1">Cell membrane</location>
        <topology evidence="1">Multi-pass membrane protein</topology>
    </subcellularLocation>
</comment>
<dbReference type="PROSITE" id="PS01315">
    <property type="entry name" value="CDS"/>
    <property type="match status" value="1"/>
</dbReference>
<dbReference type="PANTHER" id="PTHR46382">
    <property type="entry name" value="PHOSPHATIDATE CYTIDYLYLTRANSFERASE"/>
    <property type="match status" value="1"/>
</dbReference>
<keyword evidence="4" id="KW-0444">Lipid biosynthesis</keyword>
<evidence type="ECO:0000256" key="1">
    <source>
        <dbReference type="ARBA" id="ARBA00004651"/>
    </source>
</evidence>
<dbReference type="GO" id="GO:0005886">
    <property type="term" value="C:plasma membrane"/>
    <property type="evidence" value="ECO:0007669"/>
    <property type="project" value="UniProtKB-SubCell"/>
</dbReference>
<keyword evidence="7 14" id="KW-0548">Nucleotidyltransferase</keyword>
<reference evidence="14" key="1">
    <citation type="submission" date="2016-10" db="EMBL/GenBank/DDBJ databases">
        <authorList>
            <person name="de Groot N.N."/>
        </authorList>
    </citation>
    <scope>NUCLEOTIDE SEQUENCE</scope>
</reference>
<dbReference type="AlphaFoldDB" id="A0A1W1BRM1"/>
<evidence type="ECO:0000256" key="13">
    <source>
        <dbReference type="SAM" id="Phobius"/>
    </source>
</evidence>
<sequence length="254" mass="28525">MKFITENSTRWITGLILLATVVAVGLIDNYTLIWAFLGVFYFIGFDEAIKLYNIKRKIHYLYATIIWFVAYFYPNPDDLFFIMALFVGSKLAYTQEHIKRKVLLPFLYPVSGFLFMLILYRDYGIEWMFWLLIIVVLTDVGAFFVGKSIGRTPFSPSSPNKTLEGVVGGISMATIFGSIFGYATDLVPLTIAIIVSGLIATTAVFGDLFESYLKREAGVKDSGKLFPGHGGVLDRLDGYLFGSIMMLIALRAFL</sequence>
<dbReference type="EMBL" id="FPHE01000067">
    <property type="protein sequence ID" value="SFV56112.1"/>
    <property type="molecule type" value="Genomic_DNA"/>
</dbReference>
<feature type="transmembrane region" description="Helical" evidence="13">
    <location>
        <begin position="189"/>
        <end position="209"/>
    </location>
</feature>
<feature type="transmembrane region" description="Helical" evidence="13">
    <location>
        <begin position="12"/>
        <end position="45"/>
    </location>
</feature>
<feature type="transmembrane region" description="Helical" evidence="13">
    <location>
        <begin position="102"/>
        <end position="121"/>
    </location>
</feature>
<dbReference type="EC" id="2.7.7.41" evidence="14"/>
<gene>
    <name evidence="14" type="ORF">MNB_SV-12-674</name>
</gene>
<dbReference type="PANTHER" id="PTHR46382:SF1">
    <property type="entry name" value="PHOSPHATIDATE CYTIDYLYLTRANSFERASE"/>
    <property type="match status" value="1"/>
</dbReference>
<evidence type="ECO:0000256" key="5">
    <source>
        <dbReference type="ARBA" id="ARBA00022679"/>
    </source>
</evidence>
<evidence type="ECO:0000313" key="14">
    <source>
        <dbReference type="EMBL" id="SFV56112.1"/>
    </source>
</evidence>
<dbReference type="GO" id="GO:0016024">
    <property type="term" value="P:CDP-diacylglycerol biosynthetic process"/>
    <property type="evidence" value="ECO:0007669"/>
    <property type="project" value="TreeGrafter"/>
</dbReference>
<name>A0A1W1BRM1_9ZZZZ</name>
<evidence type="ECO:0000256" key="2">
    <source>
        <dbReference type="ARBA" id="ARBA00010185"/>
    </source>
</evidence>
<evidence type="ECO:0000256" key="11">
    <source>
        <dbReference type="ARBA" id="ARBA00023209"/>
    </source>
</evidence>
<evidence type="ECO:0000256" key="9">
    <source>
        <dbReference type="ARBA" id="ARBA00023098"/>
    </source>
</evidence>
<evidence type="ECO:0000256" key="12">
    <source>
        <dbReference type="ARBA" id="ARBA00023264"/>
    </source>
</evidence>